<dbReference type="RefSeq" id="WP_012224877.1">
    <property type="nucleotide sequence ID" value="NZ_HG422565.1"/>
</dbReference>
<evidence type="ECO:0000256" key="1">
    <source>
        <dbReference type="SAM" id="MobiDB-lite"/>
    </source>
</evidence>
<feature type="transmembrane region" description="Helical" evidence="2">
    <location>
        <begin position="116"/>
        <end position="135"/>
    </location>
</feature>
<proteinExistence type="predicted"/>
<keyword evidence="4" id="KW-1185">Reference proteome</keyword>
<feature type="compositionally biased region" description="Low complexity" evidence="1">
    <location>
        <begin position="1"/>
        <end position="14"/>
    </location>
</feature>
<protein>
    <submittedName>
        <fullName evidence="3">Uncharacterized protein</fullName>
    </submittedName>
</protein>
<dbReference type="Proteomes" id="UP000018291">
    <property type="component" value="Unassembled WGS sequence"/>
</dbReference>
<gene>
    <name evidence="3" type="ORF">BN381_150070</name>
</gene>
<reference evidence="3 4" key="1">
    <citation type="journal article" date="2013" name="ISME J.">
        <title>Metabolic model for the filamentous 'Candidatus Microthrix parvicella' based on genomic and metagenomic analyses.</title>
        <authorList>
            <person name="Jon McIlroy S."/>
            <person name="Kristiansen R."/>
            <person name="Albertsen M."/>
            <person name="Michael Karst S."/>
            <person name="Rossetti S."/>
            <person name="Lund Nielsen J."/>
            <person name="Tandoi V."/>
            <person name="James Seviour R."/>
            <person name="Nielsen P.H."/>
        </authorList>
    </citation>
    <scope>NUCLEOTIDE SEQUENCE [LARGE SCALE GENOMIC DNA]</scope>
    <source>
        <strain evidence="3 4">RN1</strain>
    </source>
</reference>
<comment type="caution">
    <text evidence="3">The sequence shown here is derived from an EMBL/GenBank/DDBJ whole genome shotgun (WGS) entry which is preliminary data.</text>
</comment>
<keyword evidence="2" id="KW-0812">Transmembrane</keyword>
<evidence type="ECO:0000313" key="3">
    <source>
        <dbReference type="EMBL" id="CCM62957.1"/>
    </source>
</evidence>
<evidence type="ECO:0000256" key="2">
    <source>
        <dbReference type="SAM" id="Phobius"/>
    </source>
</evidence>
<dbReference type="AlphaFoldDB" id="R4Z2Y9"/>
<dbReference type="HOGENOM" id="CLU_1861550_0_0_11"/>
<feature type="region of interest" description="Disordered" evidence="1">
    <location>
        <begin position="78"/>
        <end position="110"/>
    </location>
</feature>
<keyword evidence="2" id="KW-0472">Membrane</keyword>
<sequence length="137" mass="13595">MSRSPRPARRALPAAPCPGSLPGDRARAGPSGNNGSVMMGALLAQNPQLFLGKDLLAWLVLAFGAALVVGNVAALVRPPDHLGGGAKPRSKGGAVRSKGGAGASGPRPDRPPLGRSIVMIVVGLVAALWGLASLVGG</sequence>
<organism evidence="3 4">
    <name type="scientific">Candidatus Neomicrothrix parvicella RN1</name>
    <dbReference type="NCBI Taxonomy" id="1229780"/>
    <lineage>
        <taxon>Bacteria</taxon>
        <taxon>Bacillati</taxon>
        <taxon>Actinomycetota</taxon>
        <taxon>Acidimicrobiia</taxon>
        <taxon>Acidimicrobiales</taxon>
        <taxon>Microthrixaceae</taxon>
        <taxon>Candidatus Neomicrothrix</taxon>
    </lineage>
</organism>
<accession>R4Z2Y9</accession>
<keyword evidence="2" id="KW-1133">Transmembrane helix</keyword>
<dbReference type="STRING" id="1229780.BN381_150070"/>
<feature type="region of interest" description="Disordered" evidence="1">
    <location>
        <begin position="1"/>
        <end position="32"/>
    </location>
</feature>
<evidence type="ECO:0000313" key="4">
    <source>
        <dbReference type="Proteomes" id="UP000018291"/>
    </source>
</evidence>
<name>R4Z2Y9_9ACTN</name>
<dbReference type="EMBL" id="CANL01000007">
    <property type="protein sequence ID" value="CCM62957.1"/>
    <property type="molecule type" value="Genomic_DNA"/>
</dbReference>
<feature type="transmembrane region" description="Helical" evidence="2">
    <location>
        <begin position="55"/>
        <end position="76"/>
    </location>
</feature>